<organism evidence="2">
    <name type="scientific">marine sediment metagenome</name>
    <dbReference type="NCBI Taxonomy" id="412755"/>
    <lineage>
        <taxon>unclassified sequences</taxon>
        <taxon>metagenomes</taxon>
        <taxon>ecological metagenomes</taxon>
    </lineage>
</organism>
<name>X0V8N9_9ZZZZ</name>
<accession>X0V8N9</accession>
<evidence type="ECO:0000313" key="2">
    <source>
        <dbReference type="EMBL" id="GAF96990.1"/>
    </source>
</evidence>
<feature type="transmembrane region" description="Helical" evidence="1">
    <location>
        <begin position="76"/>
        <end position="104"/>
    </location>
</feature>
<feature type="non-terminal residue" evidence="2">
    <location>
        <position position="1"/>
    </location>
</feature>
<evidence type="ECO:0000256" key="1">
    <source>
        <dbReference type="SAM" id="Phobius"/>
    </source>
</evidence>
<keyword evidence="1" id="KW-1133">Transmembrane helix</keyword>
<reference evidence="2" key="1">
    <citation type="journal article" date="2014" name="Front. Microbiol.">
        <title>High frequency of phylogenetically diverse reductive dehalogenase-homologous genes in deep subseafloor sedimentary metagenomes.</title>
        <authorList>
            <person name="Kawai M."/>
            <person name="Futagami T."/>
            <person name="Toyoda A."/>
            <person name="Takaki Y."/>
            <person name="Nishi S."/>
            <person name="Hori S."/>
            <person name="Arai W."/>
            <person name="Tsubouchi T."/>
            <person name="Morono Y."/>
            <person name="Uchiyama I."/>
            <person name="Ito T."/>
            <person name="Fujiyama A."/>
            <person name="Inagaki F."/>
            <person name="Takami H."/>
        </authorList>
    </citation>
    <scope>NUCLEOTIDE SEQUENCE</scope>
    <source>
        <strain evidence="2">Expedition CK06-06</strain>
    </source>
</reference>
<comment type="caution">
    <text evidence="2">The sequence shown here is derived from an EMBL/GenBank/DDBJ whole genome shotgun (WGS) entry which is preliminary data.</text>
</comment>
<keyword evidence="1" id="KW-0812">Transmembrane</keyword>
<gene>
    <name evidence="2" type="ORF">S01H1_28404</name>
</gene>
<feature type="transmembrane region" description="Helical" evidence="1">
    <location>
        <begin position="45"/>
        <end position="70"/>
    </location>
</feature>
<dbReference type="EMBL" id="BARS01017357">
    <property type="protein sequence ID" value="GAF96990.1"/>
    <property type="molecule type" value="Genomic_DNA"/>
</dbReference>
<dbReference type="AlphaFoldDB" id="X0V8N9"/>
<proteinExistence type="predicted"/>
<sequence>TLQGALPHTETRSKPIENKVSIFFDNYFTRLFIPKAEIPNNKLEAGLITTFSLLEVVGVIALVASVALCIFAAPEIAIGCLIAGLSLLGLSVFPAFGVCLLQIARRITTTWKKSYQ</sequence>
<keyword evidence="1" id="KW-0472">Membrane</keyword>
<protein>
    <submittedName>
        <fullName evidence="2">Uncharacterized protein</fullName>
    </submittedName>
</protein>